<dbReference type="Proteomes" id="UP000308730">
    <property type="component" value="Unassembled WGS sequence"/>
</dbReference>
<feature type="compositionally biased region" description="Polar residues" evidence="1">
    <location>
        <begin position="246"/>
        <end position="256"/>
    </location>
</feature>
<feature type="compositionally biased region" description="Polar residues" evidence="1">
    <location>
        <begin position="312"/>
        <end position="321"/>
    </location>
</feature>
<feature type="compositionally biased region" description="Pro residues" evidence="1">
    <location>
        <begin position="397"/>
        <end position="417"/>
    </location>
</feature>
<feature type="region of interest" description="Disordered" evidence="1">
    <location>
        <begin position="301"/>
        <end position="353"/>
    </location>
</feature>
<feature type="region of interest" description="Disordered" evidence="1">
    <location>
        <begin position="480"/>
        <end position="512"/>
    </location>
</feature>
<feature type="compositionally biased region" description="Basic and acidic residues" evidence="1">
    <location>
        <begin position="301"/>
        <end position="311"/>
    </location>
</feature>
<comment type="caution">
    <text evidence="2">The sequence shown here is derived from an EMBL/GenBank/DDBJ whole genome shotgun (WGS) entry which is preliminary data.</text>
</comment>
<feature type="region of interest" description="Disordered" evidence="1">
    <location>
        <begin position="240"/>
        <end position="275"/>
    </location>
</feature>
<keyword evidence="3" id="KW-1185">Reference proteome</keyword>
<feature type="region of interest" description="Disordered" evidence="1">
    <location>
        <begin position="374"/>
        <end position="444"/>
    </location>
</feature>
<feature type="compositionally biased region" description="Basic and acidic residues" evidence="1">
    <location>
        <begin position="487"/>
        <end position="503"/>
    </location>
</feature>
<feature type="region of interest" description="Disordered" evidence="1">
    <location>
        <begin position="1"/>
        <end position="21"/>
    </location>
</feature>
<feature type="compositionally biased region" description="Polar residues" evidence="1">
    <location>
        <begin position="263"/>
        <end position="275"/>
    </location>
</feature>
<dbReference type="OrthoDB" id="2800708at2759"/>
<evidence type="ECO:0000313" key="3">
    <source>
        <dbReference type="Proteomes" id="UP000308730"/>
    </source>
</evidence>
<organism evidence="2 3">
    <name type="scientific">Antrodiella citrinella</name>
    <dbReference type="NCBI Taxonomy" id="2447956"/>
    <lineage>
        <taxon>Eukaryota</taxon>
        <taxon>Fungi</taxon>
        <taxon>Dikarya</taxon>
        <taxon>Basidiomycota</taxon>
        <taxon>Agaricomycotina</taxon>
        <taxon>Agaricomycetes</taxon>
        <taxon>Polyporales</taxon>
        <taxon>Steccherinaceae</taxon>
        <taxon>Antrodiella</taxon>
    </lineage>
</organism>
<name>A0A4S4MQB1_9APHY</name>
<dbReference type="EMBL" id="SGPM01000242">
    <property type="protein sequence ID" value="THH27557.1"/>
    <property type="molecule type" value="Genomic_DNA"/>
</dbReference>
<reference evidence="2 3" key="1">
    <citation type="submission" date="2019-02" db="EMBL/GenBank/DDBJ databases">
        <title>Genome sequencing of the rare red list fungi Antrodiella citrinella (Flaviporus citrinellus).</title>
        <authorList>
            <person name="Buettner E."/>
            <person name="Kellner H."/>
        </authorList>
    </citation>
    <scope>NUCLEOTIDE SEQUENCE [LARGE SCALE GENOMIC DNA]</scope>
    <source>
        <strain evidence="2 3">DSM 108506</strain>
    </source>
</reference>
<evidence type="ECO:0000313" key="2">
    <source>
        <dbReference type="EMBL" id="THH27557.1"/>
    </source>
</evidence>
<evidence type="ECO:0000256" key="1">
    <source>
        <dbReference type="SAM" id="MobiDB-lite"/>
    </source>
</evidence>
<protein>
    <submittedName>
        <fullName evidence="2">Uncharacterized protein</fullName>
    </submittedName>
</protein>
<sequence>MTTSDTRRRNGSGPSPRDTHTTDLITQLQTHLQVHIARTSLLQARLAATLDEFDAVQVAHAHELAREQREKAGLEASVGWYARRVREVEAERDDLRDSVSLLVTKDHPYTHPDAETSSAAIAATVISTLRADLTKERTTNARVLDYAEHEILRLQAQIARRDAELQACIMHSHTRDLGEELEIQIVSDWTPAGKEKSKGKGRARIEASSLSKEEVFSVMGIMGARNKQLEVEVRRLQDRLQDAKTRTVSRSASTTPRVAPTLTPDQEQARNPHSSVLQDMQTQILRLSDVIDALQDERRAAQSMLERDRTSQIDGQGTSQRVSDDPSPQPPSSAYNNDPNDILSSEGEESMDLATPLQPTILLSPTSLRVLHPQTPLLASPTPPAAAHVDPANIPLPASPSPPPEMSPSPPPIPIPGRPVDNDDAVSDSQPVPSRPRSQAEEKMNALESELVRTRTDILQRGVTLQTLQRVVDWLPTHIHPSPSGSHGDHTVSVVREEQGDVEERLDEDDVD</sequence>
<accession>A0A4S4MQB1</accession>
<gene>
    <name evidence="2" type="ORF">EUX98_g6629</name>
</gene>
<dbReference type="AlphaFoldDB" id="A0A4S4MQB1"/>
<feature type="compositionally biased region" description="Polar residues" evidence="1">
    <location>
        <begin position="334"/>
        <end position="343"/>
    </location>
</feature>
<proteinExistence type="predicted"/>